<reference evidence="2" key="1">
    <citation type="submission" date="2021-02" db="EMBL/GenBank/DDBJ databases">
        <authorList>
            <person name="Dougan E. K."/>
            <person name="Rhodes N."/>
            <person name="Thang M."/>
            <person name="Chan C."/>
        </authorList>
    </citation>
    <scope>NUCLEOTIDE SEQUENCE</scope>
</reference>
<dbReference type="Proteomes" id="UP000649617">
    <property type="component" value="Unassembled WGS sequence"/>
</dbReference>
<evidence type="ECO:0000256" key="1">
    <source>
        <dbReference type="SAM" id="MobiDB-lite"/>
    </source>
</evidence>
<protein>
    <submittedName>
        <fullName evidence="2">Uncharacterized protein</fullName>
    </submittedName>
</protein>
<feature type="non-terminal residue" evidence="2">
    <location>
        <position position="258"/>
    </location>
</feature>
<accession>A0A812VKF3</accession>
<dbReference type="EMBL" id="CAJNIZ010042618">
    <property type="protein sequence ID" value="CAE7629209.1"/>
    <property type="molecule type" value="Genomic_DNA"/>
</dbReference>
<dbReference type="AlphaFoldDB" id="A0A812VKF3"/>
<keyword evidence="3" id="KW-1185">Reference proteome</keyword>
<gene>
    <name evidence="2" type="ORF">SPIL2461_LOCUS16489</name>
</gene>
<feature type="non-terminal residue" evidence="2">
    <location>
        <position position="1"/>
    </location>
</feature>
<sequence>VAAANTLWDTSQQPDPTEVQGLRAAERYSNKLNGLDPSQVYQPADDEAVEESGKVEEETEQEGLLDFSYFARHTLCEAATHSLRNRNMFSAKRAFEVLACEAYGQTCPLATFEFLCWLQSTEVCMREEAAFKEKLPEDHDERVQLYLLKNLESRWPFPEELGTYCAIRQRLEAESPFFQRLQLDKLPAIEEILLSHLPALTLVVTLQFRSSYLYVGAVLSPDAGDRAERVRQMQPMVARHMVHPAEVQTAINRILATN</sequence>
<evidence type="ECO:0000313" key="3">
    <source>
        <dbReference type="Proteomes" id="UP000649617"/>
    </source>
</evidence>
<comment type="caution">
    <text evidence="2">The sequence shown here is derived from an EMBL/GenBank/DDBJ whole genome shotgun (WGS) entry which is preliminary data.</text>
</comment>
<organism evidence="2 3">
    <name type="scientific">Symbiodinium pilosum</name>
    <name type="common">Dinoflagellate</name>
    <dbReference type="NCBI Taxonomy" id="2952"/>
    <lineage>
        <taxon>Eukaryota</taxon>
        <taxon>Sar</taxon>
        <taxon>Alveolata</taxon>
        <taxon>Dinophyceae</taxon>
        <taxon>Suessiales</taxon>
        <taxon>Symbiodiniaceae</taxon>
        <taxon>Symbiodinium</taxon>
    </lineage>
</organism>
<proteinExistence type="predicted"/>
<feature type="region of interest" description="Disordered" evidence="1">
    <location>
        <begin position="31"/>
        <end position="57"/>
    </location>
</feature>
<evidence type="ECO:0000313" key="2">
    <source>
        <dbReference type="EMBL" id="CAE7629209.1"/>
    </source>
</evidence>
<dbReference type="OrthoDB" id="68437at2759"/>
<name>A0A812VKF3_SYMPI</name>